<evidence type="ECO:0000256" key="1">
    <source>
        <dbReference type="SAM" id="MobiDB-lite"/>
    </source>
</evidence>
<dbReference type="AlphaFoldDB" id="A0AAN5IEN8"/>
<accession>A0AAN5IEN8</accession>
<sequence length="165" mass="18617">MISISPSSVVDSKPKEVAKCTECSSLIINTNGRRNLMNHAMLHCAEKRFKCSLCAHTSVQPRKLNYHFNHSHAGSAAEPIDLKNDLREALWEQWTKKCFLNSGTDEKRSKKVDTRQSQCGVCAKNVSSDDRSLFAHIVDEHSEENLDYDDPQGVKNDYFPSSSSR</sequence>
<evidence type="ECO:0000313" key="2">
    <source>
        <dbReference type="EMBL" id="GMR61290.1"/>
    </source>
</evidence>
<dbReference type="EMBL" id="BTRK01000006">
    <property type="protein sequence ID" value="GMR61290.1"/>
    <property type="molecule type" value="Genomic_DNA"/>
</dbReference>
<evidence type="ECO:0008006" key="4">
    <source>
        <dbReference type="Google" id="ProtNLM"/>
    </source>
</evidence>
<dbReference type="InterPro" id="IPR036236">
    <property type="entry name" value="Znf_C2H2_sf"/>
</dbReference>
<feature type="region of interest" description="Disordered" evidence="1">
    <location>
        <begin position="143"/>
        <end position="165"/>
    </location>
</feature>
<dbReference type="Proteomes" id="UP001328107">
    <property type="component" value="Unassembled WGS sequence"/>
</dbReference>
<reference evidence="3" key="1">
    <citation type="submission" date="2022-10" db="EMBL/GenBank/DDBJ databases">
        <title>Genome assembly of Pristionchus species.</title>
        <authorList>
            <person name="Yoshida K."/>
            <person name="Sommer R.J."/>
        </authorList>
    </citation>
    <scope>NUCLEOTIDE SEQUENCE [LARGE SCALE GENOMIC DNA]</scope>
    <source>
        <strain evidence="3">RS5460</strain>
    </source>
</reference>
<comment type="caution">
    <text evidence="2">The sequence shown here is derived from an EMBL/GenBank/DDBJ whole genome shotgun (WGS) entry which is preliminary data.</text>
</comment>
<dbReference type="Gene3D" id="3.30.160.60">
    <property type="entry name" value="Classic Zinc Finger"/>
    <property type="match status" value="1"/>
</dbReference>
<keyword evidence="3" id="KW-1185">Reference proteome</keyword>
<dbReference type="SUPFAM" id="SSF57667">
    <property type="entry name" value="beta-beta-alpha zinc fingers"/>
    <property type="match status" value="1"/>
</dbReference>
<protein>
    <recommendedName>
        <fullName evidence="4">C2H2-type domain-containing protein</fullName>
    </recommendedName>
</protein>
<name>A0AAN5IEN8_9BILA</name>
<evidence type="ECO:0000313" key="3">
    <source>
        <dbReference type="Proteomes" id="UP001328107"/>
    </source>
</evidence>
<gene>
    <name evidence="2" type="ORF">PMAYCL1PPCAC_31485</name>
</gene>
<organism evidence="2 3">
    <name type="scientific">Pristionchus mayeri</name>
    <dbReference type="NCBI Taxonomy" id="1317129"/>
    <lineage>
        <taxon>Eukaryota</taxon>
        <taxon>Metazoa</taxon>
        <taxon>Ecdysozoa</taxon>
        <taxon>Nematoda</taxon>
        <taxon>Chromadorea</taxon>
        <taxon>Rhabditida</taxon>
        <taxon>Rhabditina</taxon>
        <taxon>Diplogasteromorpha</taxon>
        <taxon>Diplogasteroidea</taxon>
        <taxon>Neodiplogasteridae</taxon>
        <taxon>Pristionchus</taxon>
    </lineage>
</organism>
<proteinExistence type="predicted"/>
<feature type="non-terminal residue" evidence="2">
    <location>
        <position position="165"/>
    </location>
</feature>